<dbReference type="Ensembl" id="ENSPMGT00000017858.1">
    <property type="protein sequence ID" value="ENSPMGP00000016726.1"/>
    <property type="gene ID" value="ENSPMGG00000013720.1"/>
</dbReference>
<dbReference type="GO" id="GO:0008270">
    <property type="term" value="F:zinc ion binding"/>
    <property type="evidence" value="ECO:0007669"/>
    <property type="project" value="UniProtKB-KW"/>
</dbReference>
<dbReference type="PRINTS" id="PR01407">
    <property type="entry name" value="BUTYPHLNCDUF"/>
</dbReference>
<organism evidence="5 6">
    <name type="scientific">Periophthalmus magnuspinnatus</name>
    <dbReference type="NCBI Taxonomy" id="409849"/>
    <lineage>
        <taxon>Eukaryota</taxon>
        <taxon>Metazoa</taxon>
        <taxon>Chordata</taxon>
        <taxon>Craniata</taxon>
        <taxon>Vertebrata</taxon>
        <taxon>Euteleostomi</taxon>
        <taxon>Actinopterygii</taxon>
        <taxon>Neopterygii</taxon>
        <taxon>Teleostei</taxon>
        <taxon>Neoteleostei</taxon>
        <taxon>Acanthomorphata</taxon>
        <taxon>Gobiaria</taxon>
        <taxon>Gobiiformes</taxon>
        <taxon>Gobioidei</taxon>
        <taxon>Gobiidae</taxon>
        <taxon>Oxudercinae</taxon>
        <taxon>Periophthalmus</taxon>
    </lineage>
</organism>
<dbReference type="AlphaFoldDB" id="A0A3B4AJZ5"/>
<evidence type="ECO:0000256" key="3">
    <source>
        <dbReference type="ARBA" id="ARBA00022833"/>
    </source>
</evidence>
<reference evidence="5" key="1">
    <citation type="submission" date="2025-08" db="UniProtKB">
        <authorList>
            <consortium name="Ensembl"/>
        </authorList>
    </citation>
    <scope>IDENTIFICATION</scope>
</reference>
<name>A0A3B4AJZ5_9GOBI</name>
<dbReference type="CDD" id="cd16040">
    <property type="entry name" value="SPRY_PRY_SNTX"/>
    <property type="match status" value="1"/>
</dbReference>
<dbReference type="Pfam" id="PF13765">
    <property type="entry name" value="PRY"/>
    <property type="match status" value="1"/>
</dbReference>
<accession>A0A3B4AJZ5</accession>
<dbReference type="InterPro" id="IPR013320">
    <property type="entry name" value="ConA-like_dom_sf"/>
</dbReference>
<keyword evidence="6" id="KW-1185">Reference proteome</keyword>
<keyword evidence="1" id="KW-0479">Metal-binding</keyword>
<dbReference type="InterPro" id="IPR051051">
    <property type="entry name" value="E3_ubiq-ligase_TRIM/RNF"/>
</dbReference>
<sequence>LSSKEMPVSHSNTEPSSRGELLQYKCHITLDPNTMNAQLALSEDDRRATLLREETTYPNHPERFLRWRQILSKASLSDGGRCYFEVEWRKKRVTVAVAYRDIARAGPMTDVAFGFNEKSWALECNTSSSYKFIHKAVKTPISGPWTSRIGVYLDHREGVLAFYSVSDTVTLLHRVQTVFTRPLYAGLWFGGYQGAYAEFCELHKENP</sequence>
<keyword evidence="2" id="KW-0863">Zinc-finger</keyword>
<dbReference type="Proteomes" id="UP000261520">
    <property type="component" value="Unplaced"/>
</dbReference>
<dbReference type="InterPro" id="IPR003879">
    <property type="entry name" value="Butyrophylin_SPRY"/>
</dbReference>
<dbReference type="SUPFAM" id="SSF49899">
    <property type="entry name" value="Concanavalin A-like lectins/glucanases"/>
    <property type="match status" value="1"/>
</dbReference>
<keyword evidence="3" id="KW-0862">Zinc</keyword>
<dbReference type="PANTHER" id="PTHR25465">
    <property type="entry name" value="B-BOX DOMAIN CONTAINING"/>
    <property type="match status" value="1"/>
</dbReference>
<evidence type="ECO:0000256" key="2">
    <source>
        <dbReference type="ARBA" id="ARBA00022771"/>
    </source>
</evidence>
<dbReference type="InterPro" id="IPR043136">
    <property type="entry name" value="B30.2/SPRY_sf"/>
</dbReference>
<dbReference type="PANTHER" id="PTHR25465:SF5">
    <property type="entry name" value="E3 UBIQUITIN_ISG15 LIGASE TRIM25-RELATED"/>
    <property type="match status" value="1"/>
</dbReference>
<protein>
    <recommendedName>
        <fullName evidence="4">B30.2/SPRY domain-containing protein</fullName>
    </recommendedName>
</protein>
<dbReference type="SMART" id="SM00449">
    <property type="entry name" value="SPRY"/>
    <property type="match status" value="1"/>
</dbReference>
<dbReference type="Gene3D" id="2.60.120.920">
    <property type="match status" value="1"/>
</dbReference>
<dbReference type="InterPro" id="IPR001870">
    <property type="entry name" value="B30.2/SPRY"/>
</dbReference>
<dbReference type="PROSITE" id="PS50188">
    <property type="entry name" value="B302_SPRY"/>
    <property type="match status" value="1"/>
</dbReference>
<evidence type="ECO:0000256" key="1">
    <source>
        <dbReference type="ARBA" id="ARBA00022723"/>
    </source>
</evidence>
<reference evidence="5" key="2">
    <citation type="submission" date="2025-09" db="UniProtKB">
        <authorList>
            <consortium name="Ensembl"/>
        </authorList>
    </citation>
    <scope>IDENTIFICATION</scope>
</reference>
<evidence type="ECO:0000313" key="6">
    <source>
        <dbReference type="Proteomes" id="UP000261520"/>
    </source>
</evidence>
<dbReference type="GO" id="GO:0005737">
    <property type="term" value="C:cytoplasm"/>
    <property type="evidence" value="ECO:0007669"/>
    <property type="project" value="UniProtKB-ARBA"/>
</dbReference>
<evidence type="ECO:0000313" key="5">
    <source>
        <dbReference type="Ensembl" id="ENSPMGP00000016726.1"/>
    </source>
</evidence>
<evidence type="ECO:0000259" key="4">
    <source>
        <dbReference type="PROSITE" id="PS50188"/>
    </source>
</evidence>
<feature type="domain" description="B30.2/SPRY" evidence="4">
    <location>
        <begin position="8"/>
        <end position="206"/>
    </location>
</feature>
<dbReference type="InterPro" id="IPR006574">
    <property type="entry name" value="PRY"/>
</dbReference>
<dbReference type="Pfam" id="PF00622">
    <property type="entry name" value="SPRY"/>
    <property type="match status" value="1"/>
</dbReference>
<proteinExistence type="predicted"/>
<dbReference type="InterPro" id="IPR003877">
    <property type="entry name" value="SPRY_dom"/>
</dbReference>
<dbReference type="SMART" id="SM00589">
    <property type="entry name" value="PRY"/>
    <property type="match status" value="1"/>
</dbReference>